<dbReference type="EMBL" id="LAZR01029601">
    <property type="protein sequence ID" value="KKL59101.1"/>
    <property type="molecule type" value="Genomic_DNA"/>
</dbReference>
<dbReference type="SUPFAM" id="SSF69118">
    <property type="entry name" value="AhpD-like"/>
    <property type="match status" value="1"/>
</dbReference>
<gene>
    <name evidence="2" type="ORF">LCGC14_2218730</name>
</gene>
<dbReference type="InterPro" id="IPR003779">
    <property type="entry name" value="CMD-like"/>
</dbReference>
<comment type="caution">
    <text evidence="2">The sequence shown here is derived from an EMBL/GenBank/DDBJ whole genome shotgun (WGS) entry which is preliminary data.</text>
</comment>
<protein>
    <recommendedName>
        <fullName evidence="1">Carboxymuconolactone decarboxylase-like domain-containing protein</fullName>
    </recommendedName>
</protein>
<dbReference type="GO" id="GO:0051920">
    <property type="term" value="F:peroxiredoxin activity"/>
    <property type="evidence" value="ECO:0007669"/>
    <property type="project" value="InterPro"/>
</dbReference>
<feature type="domain" description="Carboxymuconolactone decarboxylase-like" evidence="1">
    <location>
        <begin position="13"/>
        <end position="69"/>
    </location>
</feature>
<evidence type="ECO:0000259" key="1">
    <source>
        <dbReference type="Pfam" id="PF02627"/>
    </source>
</evidence>
<dbReference type="Pfam" id="PF02627">
    <property type="entry name" value="CMD"/>
    <property type="match status" value="1"/>
</dbReference>
<dbReference type="Gene3D" id="1.20.1290.10">
    <property type="entry name" value="AhpD-like"/>
    <property type="match status" value="1"/>
</dbReference>
<proteinExistence type="predicted"/>
<name>A0A0F9DZ57_9ZZZZ</name>
<accession>A0A0F9DZ57</accession>
<dbReference type="AlphaFoldDB" id="A0A0F9DZ57"/>
<reference evidence="2" key="1">
    <citation type="journal article" date="2015" name="Nature">
        <title>Complex archaea that bridge the gap between prokaryotes and eukaryotes.</title>
        <authorList>
            <person name="Spang A."/>
            <person name="Saw J.H."/>
            <person name="Jorgensen S.L."/>
            <person name="Zaremba-Niedzwiedzka K."/>
            <person name="Martijn J."/>
            <person name="Lind A.E."/>
            <person name="van Eijk R."/>
            <person name="Schleper C."/>
            <person name="Guy L."/>
            <person name="Ettema T.J."/>
        </authorList>
    </citation>
    <scope>NUCLEOTIDE SEQUENCE</scope>
</reference>
<dbReference type="InterPro" id="IPR029032">
    <property type="entry name" value="AhpD-like"/>
</dbReference>
<organism evidence="2">
    <name type="scientific">marine sediment metagenome</name>
    <dbReference type="NCBI Taxonomy" id="412755"/>
    <lineage>
        <taxon>unclassified sequences</taxon>
        <taxon>metagenomes</taxon>
        <taxon>ecological metagenomes</taxon>
    </lineage>
</organism>
<evidence type="ECO:0000313" key="2">
    <source>
        <dbReference type="EMBL" id="KKL59101.1"/>
    </source>
</evidence>
<sequence length="172" mass="18748">MLKVNNHTKYSLVAAIAALAAMGELYRLKSLLNEGLDQGLTIDELNSAFSYMVRFIGLPRALNSLNVLKQICLQRQPNSTVLVEQEIEQTSTASVNAANNRLSQQCLLAIKLGTLAVDDNFEPLLQTHLAACLDSQFEVTHINTVINSLAIKADINVAMRANVSFANLLAHA</sequence>